<feature type="repeat" description="ANK" evidence="2">
    <location>
        <begin position="569"/>
        <end position="601"/>
    </location>
</feature>
<dbReference type="Proteomes" id="UP001218218">
    <property type="component" value="Unassembled WGS sequence"/>
</dbReference>
<evidence type="ECO:0000313" key="5">
    <source>
        <dbReference type="EMBL" id="KAJ7327647.1"/>
    </source>
</evidence>
<dbReference type="Pfam" id="PF13637">
    <property type="entry name" value="Ank_4"/>
    <property type="match status" value="1"/>
</dbReference>
<keyword evidence="6" id="KW-1185">Reference proteome</keyword>
<dbReference type="InterPro" id="IPR002110">
    <property type="entry name" value="Ankyrin_rpt"/>
</dbReference>
<dbReference type="PANTHER" id="PTHR10039">
    <property type="entry name" value="AMELOGENIN"/>
    <property type="match status" value="1"/>
</dbReference>
<dbReference type="InterPro" id="IPR027417">
    <property type="entry name" value="P-loop_NTPase"/>
</dbReference>
<evidence type="ECO:0000259" key="4">
    <source>
        <dbReference type="Pfam" id="PF24883"/>
    </source>
</evidence>
<dbReference type="PRINTS" id="PR01415">
    <property type="entry name" value="ANKYRIN"/>
</dbReference>
<dbReference type="PROSITE" id="PS50297">
    <property type="entry name" value="ANK_REP_REGION"/>
    <property type="match status" value="4"/>
</dbReference>
<reference evidence="5" key="1">
    <citation type="submission" date="2023-03" db="EMBL/GenBank/DDBJ databases">
        <title>Massive genome expansion in bonnet fungi (Mycena s.s.) driven by repeated elements and novel gene families across ecological guilds.</title>
        <authorList>
            <consortium name="Lawrence Berkeley National Laboratory"/>
            <person name="Harder C.B."/>
            <person name="Miyauchi S."/>
            <person name="Viragh M."/>
            <person name="Kuo A."/>
            <person name="Thoen E."/>
            <person name="Andreopoulos B."/>
            <person name="Lu D."/>
            <person name="Skrede I."/>
            <person name="Drula E."/>
            <person name="Henrissat B."/>
            <person name="Morin E."/>
            <person name="Kohler A."/>
            <person name="Barry K."/>
            <person name="LaButti K."/>
            <person name="Morin E."/>
            <person name="Salamov A."/>
            <person name="Lipzen A."/>
            <person name="Mereny Z."/>
            <person name="Hegedus B."/>
            <person name="Baldrian P."/>
            <person name="Stursova M."/>
            <person name="Weitz H."/>
            <person name="Taylor A."/>
            <person name="Grigoriev I.V."/>
            <person name="Nagy L.G."/>
            <person name="Martin F."/>
            <person name="Kauserud H."/>
        </authorList>
    </citation>
    <scope>NUCLEOTIDE SEQUENCE</scope>
    <source>
        <strain evidence="5">CBHHK002</strain>
    </source>
</reference>
<dbReference type="Gene3D" id="1.25.40.20">
    <property type="entry name" value="Ankyrin repeat-containing domain"/>
    <property type="match status" value="1"/>
</dbReference>
<accession>A0AAD6ZKT5</accession>
<proteinExistence type="predicted"/>
<dbReference type="SUPFAM" id="SSF48403">
    <property type="entry name" value="Ankyrin repeat"/>
    <property type="match status" value="1"/>
</dbReference>
<feature type="repeat" description="ANK" evidence="2">
    <location>
        <begin position="668"/>
        <end position="700"/>
    </location>
</feature>
<dbReference type="Pfam" id="PF12796">
    <property type="entry name" value="Ank_2"/>
    <property type="match status" value="2"/>
</dbReference>
<feature type="repeat" description="ANK" evidence="2">
    <location>
        <begin position="704"/>
        <end position="733"/>
    </location>
</feature>
<feature type="repeat" description="ANK" evidence="2">
    <location>
        <begin position="638"/>
        <end position="667"/>
    </location>
</feature>
<evidence type="ECO:0000256" key="1">
    <source>
        <dbReference type="ARBA" id="ARBA00022737"/>
    </source>
</evidence>
<dbReference type="Gene3D" id="3.40.50.300">
    <property type="entry name" value="P-loop containing nucleotide triphosphate hydrolases"/>
    <property type="match status" value="1"/>
</dbReference>
<sequence length="764" mass="84884">MHVAADNVTERQRIIDWFSPVNFFPRHADISSARQQGTGGWLLEDSHFQQWELNSGSTLWCEGIPGSGKTVLVSMVVDHLNTHTQNRDVGVACIYLNHKETEAQTVSNLLSGLWRQLVFGKDITSQVQELYKQHTEKGTRPSLDNIHLALCAAITQFSKVYIVVDAVDEYPENQRHLLFDHLTEIRSTVNLMITSRPHITPIADSEVLQIRANDKDIQSYVDGYIKRSPHLSKLVKMKPELEEKIGTKMRNTVDGMFLLARLHLVSLDTMMTPKALLKALEKLPSDLDETYHNAMERISDQRQGAREVAQSTLIWVTNAKRPLTVEEIRVALAIEPGDNQLDVDNMLDIDTILSACAGLILLDEEYSIVRLVHYTTQEYWDRVQAPQFPDAQTNVTPVCSLSWHLTNIYRDERDQPTLFNYCQYTLVHAAGKPEEDLRKEIIEFLTHAVMWGTLDKWNRPWKSSAPWDFEDWPQKTAPLWIAAAANLFNTADYLMKNSSLTGSNHGAVIVASYYGHFKIVEMLISQGVDVNFQSRVYGTALQAASSEGHRDIAELLINTGADVNVQDGRYCTALQAASWNGHKDIAELLINMGADINVQGGHYGTALQAASYYGHFKIVELLISQGVDVNFQSGVYGTALQAASLNGRKDIAELLTNKGADVNAQGGYYGTALQAASLNGHKDITVLLINTGANINAQGGVYGTALKAASSNEHKDIVELLINNGADVNVQGGCYDTALHPAGLSHHNDIVDLRLENGTTESRQ</sequence>
<dbReference type="PANTHER" id="PTHR10039:SF15">
    <property type="entry name" value="NACHT DOMAIN-CONTAINING PROTEIN"/>
    <property type="match status" value="1"/>
</dbReference>
<dbReference type="InterPro" id="IPR056884">
    <property type="entry name" value="NPHP3-like_N"/>
</dbReference>
<dbReference type="Pfam" id="PF24883">
    <property type="entry name" value="NPHP3_N"/>
    <property type="match status" value="1"/>
</dbReference>
<keyword evidence="1" id="KW-0677">Repeat</keyword>
<dbReference type="InterPro" id="IPR054471">
    <property type="entry name" value="GPIID_WHD"/>
</dbReference>
<feature type="domain" description="GPI inositol-deacylase winged helix" evidence="3">
    <location>
        <begin position="303"/>
        <end position="379"/>
    </location>
</feature>
<dbReference type="SUPFAM" id="SSF52540">
    <property type="entry name" value="P-loop containing nucleoside triphosphate hydrolases"/>
    <property type="match status" value="1"/>
</dbReference>
<comment type="caution">
    <text evidence="5">The sequence shown here is derived from an EMBL/GenBank/DDBJ whole genome shotgun (WGS) entry which is preliminary data.</text>
</comment>
<feature type="domain" description="Nephrocystin 3-like N-terminal" evidence="4">
    <location>
        <begin position="37"/>
        <end position="196"/>
    </location>
</feature>
<protein>
    <submittedName>
        <fullName evidence="5">Ankyrin repeat-containing domain protein</fullName>
    </submittedName>
</protein>
<keyword evidence="2" id="KW-0040">ANK repeat</keyword>
<feature type="repeat" description="ANK" evidence="2">
    <location>
        <begin position="602"/>
        <end position="634"/>
    </location>
</feature>
<dbReference type="AlphaFoldDB" id="A0AAD6ZKT5"/>
<evidence type="ECO:0000256" key="2">
    <source>
        <dbReference type="PROSITE-ProRule" id="PRU00023"/>
    </source>
</evidence>
<dbReference type="InterPro" id="IPR036770">
    <property type="entry name" value="Ankyrin_rpt-contain_sf"/>
</dbReference>
<evidence type="ECO:0000313" key="6">
    <source>
        <dbReference type="Proteomes" id="UP001218218"/>
    </source>
</evidence>
<feature type="non-terminal residue" evidence="5">
    <location>
        <position position="1"/>
    </location>
</feature>
<dbReference type="EMBL" id="JARIHO010000041">
    <property type="protein sequence ID" value="KAJ7327647.1"/>
    <property type="molecule type" value="Genomic_DNA"/>
</dbReference>
<dbReference type="PROSITE" id="PS50088">
    <property type="entry name" value="ANK_REPEAT"/>
    <property type="match status" value="7"/>
</dbReference>
<name>A0AAD6ZKT5_9AGAR</name>
<evidence type="ECO:0000259" key="3">
    <source>
        <dbReference type="Pfam" id="PF22939"/>
    </source>
</evidence>
<gene>
    <name evidence="5" type="ORF">DFH08DRAFT_1026809</name>
</gene>
<dbReference type="SMART" id="SM00248">
    <property type="entry name" value="ANK"/>
    <property type="match status" value="7"/>
</dbReference>
<organism evidence="5 6">
    <name type="scientific">Mycena albidolilacea</name>
    <dbReference type="NCBI Taxonomy" id="1033008"/>
    <lineage>
        <taxon>Eukaryota</taxon>
        <taxon>Fungi</taxon>
        <taxon>Dikarya</taxon>
        <taxon>Basidiomycota</taxon>
        <taxon>Agaricomycotina</taxon>
        <taxon>Agaricomycetes</taxon>
        <taxon>Agaricomycetidae</taxon>
        <taxon>Agaricales</taxon>
        <taxon>Marasmiineae</taxon>
        <taxon>Mycenaceae</taxon>
        <taxon>Mycena</taxon>
    </lineage>
</organism>
<feature type="repeat" description="ANK" evidence="2">
    <location>
        <begin position="539"/>
        <end position="568"/>
    </location>
</feature>
<dbReference type="Pfam" id="PF22939">
    <property type="entry name" value="WHD_GPIID"/>
    <property type="match status" value="1"/>
</dbReference>
<feature type="repeat" description="ANK" evidence="2">
    <location>
        <begin position="503"/>
        <end position="535"/>
    </location>
</feature>